<dbReference type="GO" id="GO:0005506">
    <property type="term" value="F:iron ion binding"/>
    <property type="evidence" value="ECO:0007669"/>
    <property type="project" value="InterPro"/>
</dbReference>
<keyword evidence="3 4" id="KW-0408">Iron</keyword>
<dbReference type="GO" id="GO:0020037">
    <property type="term" value="F:heme binding"/>
    <property type="evidence" value="ECO:0007669"/>
    <property type="project" value="InterPro"/>
</dbReference>
<keyword evidence="1 4" id="KW-0479">Metal-binding</keyword>
<name>A0A5N7AVQ6_9EURO</name>
<dbReference type="SUPFAM" id="SSF48264">
    <property type="entry name" value="Cytochrome P450"/>
    <property type="match status" value="1"/>
</dbReference>
<dbReference type="Gene3D" id="1.10.630.10">
    <property type="entry name" value="Cytochrome P450"/>
    <property type="match status" value="1"/>
</dbReference>
<dbReference type="InterPro" id="IPR001128">
    <property type="entry name" value="Cyt_P450"/>
</dbReference>
<evidence type="ECO:0000256" key="2">
    <source>
        <dbReference type="ARBA" id="ARBA00023002"/>
    </source>
</evidence>
<keyword evidence="2 4" id="KW-0560">Oxidoreductase</keyword>
<dbReference type="InterPro" id="IPR017972">
    <property type="entry name" value="Cyt_P450_CS"/>
</dbReference>
<keyword evidence="4" id="KW-0503">Monooxygenase</keyword>
<sequence>MGRYFVPFGKGSRSCIGVQLAYVLLYHTIAHLFRPGAPKLLLHETNECDVTPMRGFLFALLKRDSKGLRVIPVNGSEPTDDM</sequence>
<protein>
    <recommendedName>
        <fullName evidence="7">Cytochrome P450</fullName>
    </recommendedName>
</protein>
<dbReference type="Pfam" id="PF00067">
    <property type="entry name" value="p450"/>
    <property type="match status" value="1"/>
</dbReference>
<keyword evidence="6" id="KW-1185">Reference proteome</keyword>
<evidence type="ECO:0000256" key="4">
    <source>
        <dbReference type="RuleBase" id="RU000461"/>
    </source>
</evidence>
<organism evidence="5 6">
    <name type="scientific">Aspergillus bertholletiae</name>
    <dbReference type="NCBI Taxonomy" id="1226010"/>
    <lineage>
        <taxon>Eukaryota</taxon>
        <taxon>Fungi</taxon>
        <taxon>Dikarya</taxon>
        <taxon>Ascomycota</taxon>
        <taxon>Pezizomycotina</taxon>
        <taxon>Eurotiomycetes</taxon>
        <taxon>Eurotiomycetidae</taxon>
        <taxon>Eurotiales</taxon>
        <taxon>Aspergillaceae</taxon>
        <taxon>Aspergillus</taxon>
        <taxon>Aspergillus subgen. Circumdati</taxon>
    </lineage>
</organism>
<proteinExistence type="inferred from homology"/>
<reference evidence="5 6" key="1">
    <citation type="submission" date="2019-04" db="EMBL/GenBank/DDBJ databases">
        <title>Friends and foes A comparative genomics studyof 23 Aspergillus species from section Flavi.</title>
        <authorList>
            <consortium name="DOE Joint Genome Institute"/>
            <person name="Kjaerbolling I."/>
            <person name="Vesth T."/>
            <person name="Frisvad J.C."/>
            <person name="Nybo J.L."/>
            <person name="Theobald S."/>
            <person name="Kildgaard S."/>
            <person name="Isbrandt T."/>
            <person name="Kuo A."/>
            <person name="Sato A."/>
            <person name="Lyhne E.K."/>
            <person name="Kogle M.E."/>
            <person name="Wiebenga A."/>
            <person name="Kun R.S."/>
            <person name="Lubbers R.J."/>
            <person name="Makela M.R."/>
            <person name="Barry K."/>
            <person name="Chovatia M."/>
            <person name="Clum A."/>
            <person name="Daum C."/>
            <person name="Haridas S."/>
            <person name="He G."/>
            <person name="LaButti K."/>
            <person name="Lipzen A."/>
            <person name="Mondo S."/>
            <person name="Riley R."/>
            <person name="Salamov A."/>
            <person name="Simmons B.A."/>
            <person name="Magnuson J.K."/>
            <person name="Henrissat B."/>
            <person name="Mortensen U.H."/>
            <person name="Larsen T.O."/>
            <person name="Devries R.P."/>
            <person name="Grigoriev I.V."/>
            <person name="Machida M."/>
            <person name="Baker S.E."/>
            <person name="Andersen M.R."/>
        </authorList>
    </citation>
    <scope>NUCLEOTIDE SEQUENCE [LARGE SCALE GENOMIC DNA]</scope>
    <source>
        <strain evidence="5 6">IBT 29228</strain>
    </source>
</reference>
<dbReference type="OrthoDB" id="3945418at2759"/>
<gene>
    <name evidence="5" type="ORF">BDV26DRAFT_272224</name>
</gene>
<dbReference type="EMBL" id="ML736317">
    <property type="protein sequence ID" value="KAE8373396.1"/>
    <property type="molecule type" value="Genomic_DNA"/>
</dbReference>
<evidence type="ECO:0000313" key="5">
    <source>
        <dbReference type="EMBL" id="KAE8373396.1"/>
    </source>
</evidence>
<accession>A0A5N7AVQ6</accession>
<dbReference type="Proteomes" id="UP000326198">
    <property type="component" value="Unassembled WGS sequence"/>
</dbReference>
<dbReference type="InterPro" id="IPR036396">
    <property type="entry name" value="Cyt_P450_sf"/>
</dbReference>
<dbReference type="GO" id="GO:0004497">
    <property type="term" value="F:monooxygenase activity"/>
    <property type="evidence" value="ECO:0007669"/>
    <property type="project" value="UniProtKB-KW"/>
</dbReference>
<evidence type="ECO:0000256" key="3">
    <source>
        <dbReference type="ARBA" id="ARBA00023004"/>
    </source>
</evidence>
<evidence type="ECO:0000256" key="1">
    <source>
        <dbReference type="ARBA" id="ARBA00022723"/>
    </source>
</evidence>
<comment type="similarity">
    <text evidence="4">Belongs to the cytochrome P450 family.</text>
</comment>
<dbReference type="GO" id="GO:0016705">
    <property type="term" value="F:oxidoreductase activity, acting on paired donors, with incorporation or reduction of molecular oxygen"/>
    <property type="evidence" value="ECO:0007669"/>
    <property type="project" value="InterPro"/>
</dbReference>
<dbReference type="PROSITE" id="PS00086">
    <property type="entry name" value="CYTOCHROME_P450"/>
    <property type="match status" value="1"/>
</dbReference>
<evidence type="ECO:0000313" key="6">
    <source>
        <dbReference type="Proteomes" id="UP000326198"/>
    </source>
</evidence>
<keyword evidence="4" id="KW-0349">Heme</keyword>
<evidence type="ECO:0008006" key="7">
    <source>
        <dbReference type="Google" id="ProtNLM"/>
    </source>
</evidence>
<dbReference type="AlphaFoldDB" id="A0A5N7AVQ6"/>